<gene>
    <name evidence="1" type="ORF">GEMMAAP_19070</name>
</gene>
<dbReference type="Proteomes" id="UP000076404">
    <property type="component" value="Chromosome"/>
</dbReference>
<keyword evidence="1" id="KW-0456">Lyase</keyword>
<organism evidence="1 2">
    <name type="scientific">Gemmatimonas phototrophica</name>
    <dbReference type="NCBI Taxonomy" id="1379270"/>
    <lineage>
        <taxon>Bacteria</taxon>
        <taxon>Pseudomonadati</taxon>
        <taxon>Gemmatimonadota</taxon>
        <taxon>Gemmatimonadia</taxon>
        <taxon>Gemmatimonadales</taxon>
        <taxon>Gemmatimonadaceae</taxon>
        <taxon>Gemmatimonas</taxon>
    </lineage>
</organism>
<dbReference type="Gene3D" id="2.120.10.30">
    <property type="entry name" value="TolB, C-terminal domain"/>
    <property type="match status" value="1"/>
</dbReference>
<keyword evidence="2" id="KW-1185">Reference proteome</keyword>
<reference evidence="1 2" key="2">
    <citation type="journal article" date="2016" name="Environ. Microbiol. Rep.">
        <title>Metagenomic evidence for the presence of phototrophic Gemmatimonadetes bacteria in diverse environments.</title>
        <authorList>
            <person name="Zeng Y."/>
            <person name="Baumbach J."/>
            <person name="Barbosa E.G."/>
            <person name="Azevedo V."/>
            <person name="Zhang C."/>
            <person name="Koblizek M."/>
        </authorList>
    </citation>
    <scope>NUCLEOTIDE SEQUENCE [LARGE SCALE GENOMIC DNA]</scope>
    <source>
        <strain evidence="1 2">AP64</strain>
    </source>
</reference>
<dbReference type="eggNOG" id="COG4257">
    <property type="taxonomic scope" value="Bacteria"/>
</dbReference>
<dbReference type="KEGG" id="gph:GEMMAAP_19070"/>
<sequence length="335" mass="36791">MSVPALPAVLPAQARAATADTVALTEWDVPWGAATRPRDPSVDPQGRVWFVGQEGNYVARFDPKTKKFERFEIDPGTNPHTVNVDPTGDAWYAGNRNGMIGRIDGKTGKITRYPMPEAAAKDPHTITFTPKGDLWFTLQNSNMVGFLDKQSGAVKVIPMPTPRSRPYGIVLDKSGRPWFNLFGTNKLGTIDPTSLRVREYVLPDERARGRRIALTTDGAVWYGDYSRGYVGRLDPVSGAVKEWPLPGGGTSMPYAMTVDDADRLWLVETGRQPNRLVAFDPRSNSFVAQIDLGPAVPNTVRHMVFDKTTRSIWFGSDRGTIGRAAVPAPGRKPIG</sequence>
<dbReference type="InterPro" id="IPR051344">
    <property type="entry name" value="Vgb"/>
</dbReference>
<dbReference type="PANTHER" id="PTHR40274:SF3">
    <property type="entry name" value="VIRGINIAMYCIN B LYASE"/>
    <property type="match status" value="1"/>
</dbReference>
<proteinExistence type="predicted"/>
<dbReference type="Pfam" id="PF24684">
    <property type="entry name" value="Vgb_lyase"/>
    <property type="match status" value="1"/>
</dbReference>
<dbReference type="Gene3D" id="2.130.10.10">
    <property type="entry name" value="YVTN repeat-like/Quinoprotein amine dehydrogenase"/>
    <property type="match status" value="1"/>
</dbReference>
<protein>
    <submittedName>
        <fullName evidence="1">Lyase</fullName>
    </submittedName>
</protein>
<dbReference type="InterPro" id="IPR015943">
    <property type="entry name" value="WD40/YVTN_repeat-like_dom_sf"/>
</dbReference>
<dbReference type="InterPro" id="IPR011042">
    <property type="entry name" value="6-blade_b-propeller_TolB-like"/>
</dbReference>
<evidence type="ECO:0000313" key="2">
    <source>
        <dbReference type="Proteomes" id="UP000076404"/>
    </source>
</evidence>
<dbReference type="GO" id="GO:0016829">
    <property type="term" value="F:lyase activity"/>
    <property type="evidence" value="ECO:0007669"/>
    <property type="project" value="UniProtKB-KW"/>
</dbReference>
<dbReference type="EMBL" id="CP011454">
    <property type="protein sequence ID" value="AMW07029.1"/>
    <property type="molecule type" value="Genomic_DNA"/>
</dbReference>
<dbReference type="STRING" id="1379270.GEMMAAP_19070"/>
<dbReference type="AlphaFoldDB" id="A0A143BPP3"/>
<accession>A0A143BPP3</accession>
<reference evidence="1 2" key="1">
    <citation type="journal article" date="2014" name="Proc. Natl. Acad. Sci. U.S.A.">
        <title>Functional type 2 photosynthetic reaction centers found in the rare bacterial phylum Gemmatimonadetes.</title>
        <authorList>
            <person name="Zeng Y."/>
            <person name="Feng F."/>
            <person name="Medova H."/>
            <person name="Dean J."/>
            <person name="Koblizek M."/>
        </authorList>
    </citation>
    <scope>NUCLEOTIDE SEQUENCE [LARGE SCALE GENOMIC DNA]</scope>
    <source>
        <strain evidence="1 2">AP64</strain>
    </source>
</reference>
<dbReference type="SUPFAM" id="SSF101898">
    <property type="entry name" value="NHL repeat"/>
    <property type="match status" value="1"/>
</dbReference>
<dbReference type="PANTHER" id="PTHR40274">
    <property type="entry name" value="VIRGINIAMYCIN B LYASE"/>
    <property type="match status" value="1"/>
</dbReference>
<name>A0A143BPP3_9BACT</name>
<evidence type="ECO:0000313" key="1">
    <source>
        <dbReference type="EMBL" id="AMW07029.1"/>
    </source>
</evidence>